<dbReference type="EMBL" id="BMAO01029163">
    <property type="protein sequence ID" value="GFR29827.1"/>
    <property type="molecule type" value="Genomic_DNA"/>
</dbReference>
<dbReference type="AlphaFoldDB" id="A0A8X6M2R7"/>
<name>A0A8X6M2R7_TRICU</name>
<organism evidence="1 2">
    <name type="scientific">Trichonephila clavata</name>
    <name type="common">Joro spider</name>
    <name type="synonym">Nephila clavata</name>
    <dbReference type="NCBI Taxonomy" id="2740835"/>
    <lineage>
        <taxon>Eukaryota</taxon>
        <taxon>Metazoa</taxon>
        <taxon>Ecdysozoa</taxon>
        <taxon>Arthropoda</taxon>
        <taxon>Chelicerata</taxon>
        <taxon>Arachnida</taxon>
        <taxon>Araneae</taxon>
        <taxon>Araneomorphae</taxon>
        <taxon>Entelegynae</taxon>
        <taxon>Araneoidea</taxon>
        <taxon>Nephilidae</taxon>
        <taxon>Trichonephila</taxon>
    </lineage>
</organism>
<evidence type="ECO:0000313" key="2">
    <source>
        <dbReference type="Proteomes" id="UP000887116"/>
    </source>
</evidence>
<proteinExistence type="predicted"/>
<dbReference type="Proteomes" id="UP000887116">
    <property type="component" value="Unassembled WGS sequence"/>
</dbReference>
<comment type="caution">
    <text evidence="1">The sequence shown here is derived from an EMBL/GenBank/DDBJ whole genome shotgun (WGS) entry which is preliminary data.</text>
</comment>
<accession>A0A8X6M2R7</accession>
<reference evidence="1" key="1">
    <citation type="submission" date="2020-07" db="EMBL/GenBank/DDBJ databases">
        <title>Multicomponent nature underlies the extraordinary mechanical properties of spider dragline silk.</title>
        <authorList>
            <person name="Kono N."/>
            <person name="Nakamura H."/>
            <person name="Mori M."/>
            <person name="Yoshida Y."/>
            <person name="Ohtoshi R."/>
            <person name="Malay A.D."/>
            <person name="Moran D.A.P."/>
            <person name="Tomita M."/>
            <person name="Numata K."/>
            <person name="Arakawa K."/>
        </authorList>
    </citation>
    <scope>NUCLEOTIDE SEQUENCE</scope>
</reference>
<protein>
    <submittedName>
        <fullName evidence="1">Uncharacterized protein</fullName>
    </submittedName>
</protein>
<sequence length="88" mass="10373">MDTFEDFKLWKESTEKRTTSLHVKNTGRKYDKTGGKITYFYCHRNGYNNARGDKKRNMKMAGSSKINGCCLSKIRVYEEIERKVTEIH</sequence>
<keyword evidence="2" id="KW-1185">Reference proteome</keyword>
<evidence type="ECO:0000313" key="1">
    <source>
        <dbReference type="EMBL" id="GFR29827.1"/>
    </source>
</evidence>
<dbReference type="OrthoDB" id="6509935at2759"/>
<gene>
    <name evidence="1" type="ORF">TNCT_555371</name>
</gene>